<reference evidence="2" key="1">
    <citation type="submission" date="2017-07" db="EMBL/GenBank/DDBJ databases">
        <title>Taro Niue Genome Assembly and Annotation.</title>
        <authorList>
            <person name="Atibalentja N."/>
            <person name="Keating K."/>
            <person name="Fields C.J."/>
        </authorList>
    </citation>
    <scope>NUCLEOTIDE SEQUENCE</scope>
    <source>
        <strain evidence="2">Niue_2</strain>
        <tissue evidence="2">Leaf</tissue>
    </source>
</reference>
<comment type="caution">
    <text evidence="2">The sequence shown here is derived from an EMBL/GenBank/DDBJ whole genome shotgun (WGS) entry which is preliminary data.</text>
</comment>
<gene>
    <name evidence="2" type="ORF">Taro_034001</name>
</gene>
<evidence type="ECO:0000313" key="2">
    <source>
        <dbReference type="EMBL" id="MQM01248.1"/>
    </source>
</evidence>
<feature type="compositionally biased region" description="Low complexity" evidence="1">
    <location>
        <begin position="46"/>
        <end position="55"/>
    </location>
</feature>
<accession>A0A843W2X3</accession>
<name>A0A843W2X3_COLES</name>
<evidence type="ECO:0000256" key="1">
    <source>
        <dbReference type="SAM" id="MobiDB-lite"/>
    </source>
</evidence>
<organism evidence="2 3">
    <name type="scientific">Colocasia esculenta</name>
    <name type="common">Wild taro</name>
    <name type="synonym">Arum esculentum</name>
    <dbReference type="NCBI Taxonomy" id="4460"/>
    <lineage>
        <taxon>Eukaryota</taxon>
        <taxon>Viridiplantae</taxon>
        <taxon>Streptophyta</taxon>
        <taxon>Embryophyta</taxon>
        <taxon>Tracheophyta</taxon>
        <taxon>Spermatophyta</taxon>
        <taxon>Magnoliopsida</taxon>
        <taxon>Liliopsida</taxon>
        <taxon>Araceae</taxon>
        <taxon>Aroideae</taxon>
        <taxon>Colocasieae</taxon>
        <taxon>Colocasia</taxon>
    </lineage>
</organism>
<evidence type="ECO:0000313" key="3">
    <source>
        <dbReference type="Proteomes" id="UP000652761"/>
    </source>
</evidence>
<protein>
    <submittedName>
        <fullName evidence="2">Uncharacterized protein</fullName>
    </submittedName>
</protein>
<proteinExistence type="predicted"/>
<sequence length="119" mass="13086">MTADPPYGGIRGVGLSRAESAWSRRSGPTKANSVDPGSRFQWKRPGLSGAGESRAGSGEMYIQLKYPWYAISRDSRENIGLGPFPRNEKTEMPLQAGLSGLRILFRQGCQDPLIYLNII</sequence>
<dbReference type="AlphaFoldDB" id="A0A843W2X3"/>
<keyword evidence="3" id="KW-1185">Reference proteome</keyword>
<dbReference type="Proteomes" id="UP000652761">
    <property type="component" value="Unassembled WGS sequence"/>
</dbReference>
<feature type="region of interest" description="Disordered" evidence="1">
    <location>
        <begin position="1"/>
        <end position="55"/>
    </location>
</feature>
<dbReference type="EMBL" id="NMUH01002643">
    <property type="protein sequence ID" value="MQM01248.1"/>
    <property type="molecule type" value="Genomic_DNA"/>
</dbReference>